<dbReference type="PANTHER" id="PTHR35869:SF1">
    <property type="entry name" value="OUTER-MEMBRANE LIPOPROTEIN CARRIER PROTEIN"/>
    <property type="match status" value="1"/>
</dbReference>
<evidence type="ECO:0000313" key="1">
    <source>
        <dbReference type="EMBL" id="SVA24564.1"/>
    </source>
</evidence>
<reference evidence="1" key="1">
    <citation type="submission" date="2018-05" db="EMBL/GenBank/DDBJ databases">
        <authorList>
            <person name="Lanie J.A."/>
            <person name="Ng W.-L."/>
            <person name="Kazmierczak K.M."/>
            <person name="Andrzejewski T.M."/>
            <person name="Davidsen T.M."/>
            <person name="Wayne K.J."/>
            <person name="Tettelin H."/>
            <person name="Glass J.I."/>
            <person name="Rusch D."/>
            <person name="Podicherti R."/>
            <person name="Tsui H.-C.T."/>
            <person name="Winkler M.E."/>
        </authorList>
    </citation>
    <scope>NUCLEOTIDE SEQUENCE</scope>
</reference>
<dbReference type="SUPFAM" id="SSF89392">
    <property type="entry name" value="Prokaryotic lipoproteins and lipoprotein localization factors"/>
    <property type="match status" value="1"/>
</dbReference>
<evidence type="ECO:0008006" key="2">
    <source>
        <dbReference type="Google" id="ProtNLM"/>
    </source>
</evidence>
<gene>
    <name evidence="1" type="ORF">METZ01_LOCUS77418</name>
</gene>
<sequence length="217" mass="24327">MKLNVALAVFFVGWPGHSLEHNTASTELMDMLGNLSTYRAEFEQVTRDLGGDLIERQVGRVVFSRIAGLRWQIDEPFSQVMVAKRGGLYILDLDLEQLTVANLRDLPDSAFALLLMDASVESIARFNVQYLKSADKGLDVGYVLQPTGEESVFQELRVYFLEGVMIRIEVVDHFDQQTDVLFRNPKANQVVELSEFEIVVPEGTDVIGDVTDRDPSG</sequence>
<dbReference type="InterPro" id="IPR004564">
    <property type="entry name" value="OM_lipoprot_carrier_LolA-like"/>
</dbReference>
<dbReference type="Pfam" id="PF03548">
    <property type="entry name" value="LolA"/>
    <property type="match status" value="1"/>
</dbReference>
<dbReference type="EMBL" id="UINC01005952">
    <property type="protein sequence ID" value="SVA24564.1"/>
    <property type="molecule type" value="Genomic_DNA"/>
</dbReference>
<dbReference type="Gene3D" id="2.50.20.10">
    <property type="entry name" value="Lipoprotein localisation LolA/LolB/LppX"/>
    <property type="match status" value="1"/>
</dbReference>
<dbReference type="PANTHER" id="PTHR35869">
    <property type="entry name" value="OUTER-MEMBRANE LIPOPROTEIN CARRIER PROTEIN"/>
    <property type="match status" value="1"/>
</dbReference>
<dbReference type="GO" id="GO:0042953">
    <property type="term" value="P:lipoprotein transport"/>
    <property type="evidence" value="ECO:0007669"/>
    <property type="project" value="TreeGrafter"/>
</dbReference>
<accession>A0A381U9E0</accession>
<organism evidence="1">
    <name type="scientific">marine metagenome</name>
    <dbReference type="NCBI Taxonomy" id="408172"/>
    <lineage>
        <taxon>unclassified sequences</taxon>
        <taxon>metagenomes</taxon>
        <taxon>ecological metagenomes</taxon>
    </lineage>
</organism>
<dbReference type="GO" id="GO:0030288">
    <property type="term" value="C:outer membrane-bounded periplasmic space"/>
    <property type="evidence" value="ECO:0007669"/>
    <property type="project" value="TreeGrafter"/>
</dbReference>
<dbReference type="GO" id="GO:0044874">
    <property type="term" value="P:lipoprotein localization to outer membrane"/>
    <property type="evidence" value="ECO:0007669"/>
    <property type="project" value="TreeGrafter"/>
</dbReference>
<proteinExistence type="predicted"/>
<protein>
    <recommendedName>
        <fullName evidence="2">Outer-membrane lipoprotein carrier protein</fullName>
    </recommendedName>
</protein>
<dbReference type="CDD" id="cd16325">
    <property type="entry name" value="LolA"/>
    <property type="match status" value="1"/>
</dbReference>
<dbReference type="InterPro" id="IPR029046">
    <property type="entry name" value="LolA/LolB/LppX"/>
</dbReference>
<dbReference type="AlphaFoldDB" id="A0A381U9E0"/>
<name>A0A381U9E0_9ZZZZ</name>